<keyword evidence="3" id="KW-0962">Peroxisome biogenesis</keyword>
<feature type="coiled-coil region" evidence="4">
    <location>
        <begin position="1"/>
        <end position="28"/>
    </location>
</feature>
<evidence type="ECO:0000256" key="1">
    <source>
        <dbReference type="ARBA" id="ARBA00009505"/>
    </source>
</evidence>
<protein>
    <recommendedName>
        <fullName evidence="2 3">Peroxisomal membrane protein PEX16</fullName>
    </recommendedName>
</protein>
<keyword evidence="3" id="KW-1133">Transmembrane helix</keyword>
<reference evidence="5" key="2">
    <citation type="submission" date="2020-11" db="EMBL/GenBank/DDBJ databases">
        <authorList>
            <person name="McCartney M.A."/>
            <person name="Auch B."/>
            <person name="Kono T."/>
            <person name="Mallez S."/>
            <person name="Becker A."/>
            <person name="Gohl D.M."/>
            <person name="Silverstein K.A.T."/>
            <person name="Koren S."/>
            <person name="Bechman K.B."/>
            <person name="Herman A."/>
            <person name="Abrahante J.E."/>
            <person name="Garbe J."/>
        </authorList>
    </citation>
    <scope>NUCLEOTIDE SEQUENCE</scope>
    <source>
        <strain evidence="5">Duluth1</strain>
        <tissue evidence="5">Whole animal</tissue>
    </source>
</reference>
<dbReference type="GO" id="GO:0005778">
    <property type="term" value="C:peroxisomal membrane"/>
    <property type="evidence" value="ECO:0007669"/>
    <property type="project" value="UniProtKB-SubCell"/>
</dbReference>
<dbReference type="Proteomes" id="UP000828390">
    <property type="component" value="Unassembled WGS sequence"/>
</dbReference>
<dbReference type="PANTHER" id="PTHR13299">
    <property type="entry name" value="PEROXISOMAL MEMBRANE PROTEIN PEX16"/>
    <property type="match status" value="1"/>
</dbReference>
<evidence type="ECO:0000256" key="3">
    <source>
        <dbReference type="RuleBase" id="RU365003"/>
    </source>
</evidence>
<dbReference type="OrthoDB" id="2021143at2759"/>
<gene>
    <name evidence="5" type="ORF">DPMN_007130</name>
</gene>
<comment type="caution">
    <text evidence="5">The sequence shown here is derived from an EMBL/GenBank/DDBJ whole genome shotgun (WGS) entry which is preliminary data.</text>
</comment>
<feature type="transmembrane region" description="Helical" evidence="3">
    <location>
        <begin position="119"/>
        <end position="140"/>
    </location>
</feature>
<organism evidence="5 6">
    <name type="scientific">Dreissena polymorpha</name>
    <name type="common">Zebra mussel</name>
    <name type="synonym">Mytilus polymorpha</name>
    <dbReference type="NCBI Taxonomy" id="45954"/>
    <lineage>
        <taxon>Eukaryota</taxon>
        <taxon>Metazoa</taxon>
        <taxon>Spiralia</taxon>
        <taxon>Lophotrochozoa</taxon>
        <taxon>Mollusca</taxon>
        <taxon>Bivalvia</taxon>
        <taxon>Autobranchia</taxon>
        <taxon>Heteroconchia</taxon>
        <taxon>Euheterodonta</taxon>
        <taxon>Imparidentia</taxon>
        <taxon>Neoheterodontei</taxon>
        <taxon>Myida</taxon>
        <taxon>Dreissenoidea</taxon>
        <taxon>Dreissenidae</taxon>
        <taxon>Dreissena</taxon>
    </lineage>
</organism>
<keyword evidence="3" id="KW-0812">Transmembrane</keyword>
<comment type="similarity">
    <text evidence="1 3">Belongs to the peroxin-16 family.</text>
</comment>
<dbReference type="GO" id="GO:0007031">
    <property type="term" value="P:peroxisome organization"/>
    <property type="evidence" value="ECO:0007669"/>
    <property type="project" value="UniProtKB-KW"/>
</dbReference>
<proteinExistence type="inferred from homology"/>
<dbReference type="AlphaFoldDB" id="A0A9D4MSQ5"/>
<dbReference type="PANTHER" id="PTHR13299:SF0">
    <property type="entry name" value="PEROXISOMAL MEMBRANE PROTEIN PEX16"/>
    <property type="match status" value="1"/>
</dbReference>
<evidence type="ECO:0000313" key="5">
    <source>
        <dbReference type="EMBL" id="KAH3883177.1"/>
    </source>
</evidence>
<evidence type="ECO:0000256" key="4">
    <source>
        <dbReference type="SAM" id="Coils"/>
    </source>
</evidence>
<reference evidence="5" key="1">
    <citation type="journal article" date="2019" name="bioRxiv">
        <title>The Genome of the Zebra Mussel, Dreissena polymorpha: A Resource for Invasive Species Research.</title>
        <authorList>
            <person name="McCartney M.A."/>
            <person name="Auch B."/>
            <person name="Kono T."/>
            <person name="Mallez S."/>
            <person name="Zhang Y."/>
            <person name="Obille A."/>
            <person name="Becker A."/>
            <person name="Abrahante J.E."/>
            <person name="Garbe J."/>
            <person name="Badalamenti J.P."/>
            <person name="Herman A."/>
            <person name="Mangelson H."/>
            <person name="Liachko I."/>
            <person name="Sullivan S."/>
            <person name="Sone E.D."/>
            <person name="Koren S."/>
            <person name="Silverstein K.A.T."/>
            <person name="Beckman K.B."/>
            <person name="Gohl D.M."/>
        </authorList>
    </citation>
    <scope>NUCLEOTIDE SEQUENCE</scope>
    <source>
        <strain evidence="5">Duluth1</strain>
        <tissue evidence="5">Whole animal</tissue>
    </source>
</reference>
<sequence length="362" mass="41513">MDASERHASKLDSIIQELKDKYEKAVRNNPQTVAQVESAIRILSFLVAGRFENGDLISELVYSASNLLVFLNDNIFKKASKYIADANKFATHLRRWLTVLDHVEVFLEMGARKRWGTKGAWIVITIIHIVKTALRFYLLIKMEAGMVSTPAIPAVDREILKTSEEHDRLEDVFDEEIENSAQQKTFKLKSSGREIRTLDAAGHNNIRSWGVPQNGKVSPEANLLARKQRLLTQLPTPLSGKRIWAEGLHCARPLAHLLSMYAFGMDSWKPWLVALGLDMTSQKLYGDLKDLNPREQQEVKRRNMMLLYYLMRSPFYCNYTKSRLTAVLTVISQYVPLSGFVIRPLLGYLPTWQAMYFYVWAT</sequence>
<dbReference type="InterPro" id="IPR013919">
    <property type="entry name" value="Pex16"/>
</dbReference>
<comment type="caution">
    <text evidence="3">Lacks conserved residue(s) required for the propagation of feature annotation.</text>
</comment>
<evidence type="ECO:0000256" key="2">
    <source>
        <dbReference type="ARBA" id="ARBA00018577"/>
    </source>
</evidence>
<evidence type="ECO:0000313" key="6">
    <source>
        <dbReference type="Proteomes" id="UP000828390"/>
    </source>
</evidence>
<comment type="subcellular location">
    <subcellularLocation>
        <location evidence="3">Peroxisome membrane</location>
    </subcellularLocation>
</comment>
<dbReference type="Pfam" id="PF08610">
    <property type="entry name" value="Pex16"/>
    <property type="match status" value="1"/>
</dbReference>
<keyword evidence="3" id="KW-0576">Peroxisome</keyword>
<dbReference type="EMBL" id="JAIWYP010000001">
    <property type="protein sequence ID" value="KAH3883177.1"/>
    <property type="molecule type" value="Genomic_DNA"/>
</dbReference>
<name>A0A9D4MSQ5_DREPO</name>
<keyword evidence="4" id="KW-0175">Coiled coil</keyword>
<keyword evidence="6" id="KW-1185">Reference proteome</keyword>
<keyword evidence="3" id="KW-0472">Membrane</keyword>
<accession>A0A9D4MSQ5</accession>